<gene>
    <name evidence="11" type="primary">RLP42_25</name>
    <name evidence="11" type="ORF">CK203_061713</name>
</gene>
<evidence type="ECO:0000313" key="11">
    <source>
        <dbReference type="EMBL" id="RVW64434.1"/>
    </source>
</evidence>
<keyword evidence="7" id="KW-1133">Transmembrane helix</keyword>
<dbReference type="Pfam" id="PF13855">
    <property type="entry name" value="LRR_8"/>
    <property type="match status" value="1"/>
</dbReference>
<comment type="caution">
    <text evidence="11">The sequence shown here is derived from an EMBL/GenBank/DDBJ whole genome shotgun (WGS) entry which is preliminary data.</text>
</comment>
<keyword evidence="6" id="KW-0677">Repeat</keyword>
<keyword evidence="5" id="KW-0812">Transmembrane</keyword>
<accession>A0A438FWW4</accession>
<dbReference type="OrthoDB" id="544346at2759"/>
<evidence type="ECO:0000256" key="2">
    <source>
        <dbReference type="ARBA" id="ARBA00009592"/>
    </source>
</evidence>
<dbReference type="Proteomes" id="UP000288805">
    <property type="component" value="Unassembled WGS sequence"/>
</dbReference>
<comment type="subcellular location">
    <subcellularLocation>
        <location evidence="1">Cell membrane</location>
        <topology evidence="1">Single-pass type I membrane protein</topology>
    </subcellularLocation>
</comment>
<dbReference type="PANTHER" id="PTHR27004">
    <property type="entry name" value="RECEPTOR-LIKE PROTEIN 12 ISOFORM X1"/>
    <property type="match status" value="1"/>
</dbReference>
<dbReference type="Gene3D" id="3.80.10.10">
    <property type="entry name" value="Ribonuclease Inhibitor"/>
    <property type="match status" value="1"/>
</dbReference>
<evidence type="ECO:0000256" key="5">
    <source>
        <dbReference type="ARBA" id="ARBA00022692"/>
    </source>
</evidence>
<keyword evidence="4" id="KW-0433">Leucine-rich repeat</keyword>
<evidence type="ECO:0000256" key="7">
    <source>
        <dbReference type="ARBA" id="ARBA00022989"/>
    </source>
</evidence>
<dbReference type="InterPro" id="IPR001611">
    <property type="entry name" value="Leu-rich_rpt"/>
</dbReference>
<keyword evidence="3" id="KW-1003">Cell membrane</keyword>
<dbReference type="FunFam" id="3.80.10.10:FF:000111">
    <property type="entry name" value="LRR receptor-like serine/threonine-protein kinase ERECTA"/>
    <property type="match status" value="1"/>
</dbReference>
<evidence type="ECO:0000313" key="12">
    <source>
        <dbReference type="Proteomes" id="UP000288805"/>
    </source>
</evidence>
<protein>
    <submittedName>
        <fullName evidence="11">Receptor like protein 42</fullName>
    </submittedName>
</protein>
<evidence type="ECO:0000256" key="3">
    <source>
        <dbReference type="ARBA" id="ARBA00022475"/>
    </source>
</evidence>
<name>A0A438FWW4_VITVI</name>
<evidence type="ECO:0000256" key="6">
    <source>
        <dbReference type="ARBA" id="ARBA00022737"/>
    </source>
</evidence>
<evidence type="ECO:0000256" key="9">
    <source>
        <dbReference type="ARBA" id="ARBA00023170"/>
    </source>
</evidence>
<organism evidence="11 12">
    <name type="scientific">Vitis vinifera</name>
    <name type="common">Grape</name>
    <dbReference type="NCBI Taxonomy" id="29760"/>
    <lineage>
        <taxon>Eukaryota</taxon>
        <taxon>Viridiplantae</taxon>
        <taxon>Streptophyta</taxon>
        <taxon>Embryophyta</taxon>
        <taxon>Tracheophyta</taxon>
        <taxon>Spermatophyta</taxon>
        <taxon>Magnoliopsida</taxon>
        <taxon>eudicotyledons</taxon>
        <taxon>Gunneridae</taxon>
        <taxon>Pentapetalae</taxon>
        <taxon>rosids</taxon>
        <taxon>Vitales</taxon>
        <taxon>Vitaceae</taxon>
        <taxon>Viteae</taxon>
        <taxon>Vitis</taxon>
    </lineage>
</organism>
<evidence type="ECO:0000256" key="10">
    <source>
        <dbReference type="ARBA" id="ARBA00023180"/>
    </source>
</evidence>
<evidence type="ECO:0000256" key="8">
    <source>
        <dbReference type="ARBA" id="ARBA00023136"/>
    </source>
</evidence>
<proteinExistence type="inferred from homology"/>
<dbReference type="AlphaFoldDB" id="A0A438FWW4"/>
<sequence length="183" mass="20342">MYANPMFQIPRYTWTIPYMYSMIMTNRGMQRFYEKILDIFIAIDFSGNNFKRQIPTSIGNLKGLHLLNLGSNNLTGHIPSSIGNLTQLESLDLSQNQLSGEIPLQLSRITFLAFFNVSHNHLTGPIPQGKQFTTFPNASFDGNSGLCGSPLSRACGSFEASPPTSSSSKQGSTSEFDWKFVLM</sequence>
<reference evidence="11 12" key="1">
    <citation type="journal article" date="2018" name="PLoS Genet.">
        <title>Population sequencing reveals clonal diversity and ancestral inbreeding in the grapevine cultivar Chardonnay.</title>
        <authorList>
            <person name="Roach M.J."/>
            <person name="Johnson D.L."/>
            <person name="Bohlmann J."/>
            <person name="van Vuuren H.J."/>
            <person name="Jones S.J."/>
            <person name="Pretorius I.S."/>
            <person name="Schmidt S.A."/>
            <person name="Borneman A.R."/>
        </authorList>
    </citation>
    <scope>NUCLEOTIDE SEQUENCE [LARGE SCALE GENOMIC DNA]</scope>
    <source>
        <strain evidence="12">cv. Chardonnay</strain>
        <tissue evidence="11">Leaf</tissue>
    </source>
</reference>
<keyword evidence="8" id="KW-0472">Membrane</keyword>
<dbReference type="InterPro" id="IPR032675">
    <property type="entry name" value="LRR_dom_sf"/>
</dbReference>
<comment type="similarity">
    <text evidence="2">Belongs to the RLP family.</text>
</comment>
<evidence type="ECO:0000256" key="1">
    <source>
        <dbReference type="ARBA" id="ARBA00004251"/>
    </source>
</evidence>
<dbReference type="SUPFAM" id="SSF52058">
    <property type="entry name" value="L domain-like"/>
    <property type="match status" value="1"/>
</dbReference>
<keyword evidence="9 11" id="KW-0675">Receptor</keyword>
<dbReference type="PANTHER" id="PTHR27004:SF447">
    <property type="entry name" value="RECEPTOR LIKE PROTEIN 30-LIKE"/>
    <property type="match status" value="1"/>
</dbReference>
<evidence type="ECO:0000256" key="4">
    <source>
        <dbReference type="ARBA" id="ARBA00022614"/>
    </source>
</evidence>
<keyword evidence="10" id="KW-0325">Glycoprotein</keyword>
<dbReference type="EMBL" id="QGNW01000720">
    <property type="protein sequence ID" value="RVW64434.1"/>
    <property type="molecule type" value="Genomic_DNA"/>
</dbReference>
<dbReference type="GO" id="GO:0005886">
    <property type="term" value="C:plasma membrane"/>
    <property type="evidence" value="ECO:0007669"/>
    <property type="project" value="UniProtKB-SubCell"/>
</dbReference>